<dbReference type="PANTHER" id="PTHR12818">
    <property type="entry name" value="TRNA (ADENINE(37)-N6)-METHYLTRANSFERASE"/>
    <property type="match status" value="1"/>
</dbReference>
<comment type="caution">
    <text evidence="4">The sequence shown here is derived from an EMBL/GenBank/DDBJ whole genome shotgun (WGS) entry which is preliminary data.</text>
</comment>
<evidence type="ECO:0000313" key="5">
    <source>
        <dbReference type="Proteomes" id="UP000307790"/>
    </source>
</evidence>
<dbReference type="Gene3D" id="2.40.30.70">
    <property type="entry name" value="YaeB-like"/>
    <property type="match status" value="1"/>
</dbReference>
<protein>
    <submittedName>
        <fullName evidence="4">tRNA (N6-threonylcarbamoyladenosine(37)-N6)-methyltransferase TrmO</fullName>
    </submittedName>
</protein>
<dbReference type="InterPro" id="IPR040372">
    <property type="entry name" value="YaeB-like"/>
</dbReference>
<dbReference type="GO" id="GO:0004553">
    <property type="term" value="F:hydrolase activity, hydrolyzing O-glycosyl compounds"/>
    <property type="evidence" value="ECO:0007669"/>
    <property type="project" value="InterPro"/>
</dbReference>
<sequence length="259" mass="29025">MSPIVSVLWQSLSIDIGNHEEIVPVQEYTFTPIAIAHTPYREKFAIPRQPGLVSAAKGTIELLPPFNDMQMLRDIEQHSHLWVLFVFHGTADRGWKPLIKAPRLGGNQKTGVLASRSTFRPNPIGMSVVKLDGINLDGENPCLEISGMDLMDGTPVIDIKPYIPYSDALNDARSEFAPAPEQHDITVIFLDQVEQQLAKLVNGSELKELIYQVLLQDPRPAYKKKDLNSQEYGMALDNFNVRWQISGKNCVVIHIESIT</sequence>
<keyword evidence="4" id="KW-0808">Transferase</keyword>
<gene>
    <name evidence="4" type="primary">tsaA</name>
    <name evidence="4" type="ORF">FE810_12505</name>
</gene>
<dbReference type="Pfam" id="PF18389">
    <property type="entry name" value="TrmO_C"/>
    <property type="match status" value="1"/>
</dbReference>
<reference evidence="4 5" key="1">
    <citation type="submission" date="2019-05" db="EMBL/GenBank/DDBJ databases">
        <title>Genome sequences of Thalassotalea litorea 1K03283.</title>
        <authorList>
            <person name="Zhang D."/>
        </authorList>
    </citation>
    <scope>NUCLEOTIDE SEQUENCE [LARGE SCALE GENOMIC DNA]</scope>
    <source>
        <strain evidence="4 5">MCCC 1K03283</strain>
    </source>
</reference>
<dbReference type="OrthoDB" id="9804309at2"/>
<dbReference type="GO" id="GO:0008168">
    <property type="term" value="F:methyltransferase activity"/>
    <property type="evidence" value="ECO:0007669"/>
    <property type="project" value="UniProtKB-KW"/>
</dbReference>
<dbReference type="InterPro" id="IPR023370">
    <property type="entry name" value="TrmO-like_N"/>
</dbReference>
<dbReference type="PROSITE" id="PS51668">
    <property type="entry name" value="TSAA_2"/>
    <property type="match status" value="1"/>
</dbReference>
<evidence type="ECO:0000313" key="4">
    <source>
        <dbReference type="EMBL" id="TLU64123.1"/>
    </source>
</evidence>
<feature type="domain" description="TsaA-like" evidence="3">
    <location>
        <begin position="30"/>
        <end position="171"/>
    </location>
</feature>
<dbReference type="PROSITE" id="PS01095">
    <property type="entry name" value="GH18_1"/>
    <property type="match status" value="1"/>
</dbReference>
<evidence type="ECO:0000259" key="3">
    <source>
        <dbReference type="PROSITE" id="PS51668"/>
    </source>
</evidence>
<dbReference type="GO" id="GO:0005975">
    <property type="term" value="P:carbohydrate metabolic process"/>
    <property type="evidence" value="ECO:0007669"/>
    <property type="project" value="InterPro"/>
</dbReference>
<dbReference type="Pfam" id="PF01980">
    <property type="entry name" value="TrmO_N"/>
    <property type="match status" value="1"/>
</dbReference>
<organism evidence="4 5">
    <name type="scientific">Thalassotalea litorea</name>
    <dbReference type="NCBI Taxonomy" id="2020715"/>
    <lineage>
        <taxon>Bacteria</taxon>
        <taxon>Pseudomonadati</taxon>
        <taxon>Pseudomonadota</taxon>
        <taxon>Gammaproteobacteria</taxon>
        <taxon>Alteromonadales</taxon>
        <taxon>Colwelliaceae</taxon>
        <taxon>Thalassotalea</taxon>
    </lineage>
</organism>
<keyword evidence="4" id="KW-0489">Methyltransferase</keyword>
<comment type="similarity">
    <text evidence="2">Belongs to the tRNA methyltransferase O family.</text>
</comment>
<dbReference type="NCBIfam" id="TIGR00104">
    <property type="entry name" value="tRNA_TsaA"/>
    <property type="match status" value="1"/>
</dbReference>
<dbReference type="AlphaFoldDB" id="A0A5R9II42"/>
<dbReference type="CDD" id="cd09281">
    <property type="entry name" value="UPF0066"/>
    <property type="match status" value="1"/>
</dbReference>
<accession>A0A5R9II42</accession>
<evidence type="ECO:0000256" key="1">
    <source>
        <dbReference type="ARBA" id="ARBA00022691"/>
    </source>
</evidence>
<evidence type="ECO:0000256" key="2">
    <source>
        <dbReference type="ARBA" id="ARBA00033753"/>
    </source>
</evidence>
<dbReference type="Gene3D" id="3.30.2310.10">
    <property type="entry name" value="YaeB-like"/>
    <property type="match status" value="1"/>
</dbReference>
<dbReference type="GO" id="GO:0032259">
    <property type="term" value="P:methylation"/>
    <property type="evidence" value="ECO:0007669"/>
    <property type="project" value="UniProtKB-KW"/>
</dbReference>
<keyword evidence="1" id="KW-0949">S-adenosyl-L-methionine</keyword>
<dbReference type="InterPro" id="IPR036414">
    <property type="entry name" value="YaeB_N_sf"/>
</dbReference>
<keyword evidence="5" id="KW-1185">Reference proteome</keyword>
<dbReference type="PANTHER" id="PTHR12818:SF0">
    <property type="entry name" value="TRNA (ADENINE(37)-N6)-METHYLTRANSFERASE"/>
    <property type="match status" value="1"/>
</dbReference>
<dbReference type="EMBL" id="VCBC01000012">
    <property type="protein sequence ID" value="TLU64123.1"/>
    <property type="molecule type" value="Genomic_DNA"/>
</dbReference>
<dbReference type="InterPro" id="IPR036413">
    <property type="entry name" value="YaeB-like_sf"/>
</dbReference>
<dbReference type="Proteomes" id="UP000307790">
    <property type="component" value="Unassembled WGS sequence"/>
</dbReference>
<dbReference type="RefSeq" id="WP_138320406.1">
    <property type="nucleotide sequence ID" value="NZ_VCBC01000012.1"/>
</dbReference>
<dbReference type="InterPro" id="IPR001579">
    <property type="entry name" value="Glyco_hydro_18_chit_AS"/>
</dbReference>
<dbReference type="SUPFAM" id="SSF118196">
    <property type="entry name" value="YaeB-like"/>
    <property type="match status" value="1"/>
</dbReference>
<proteinExistence type="inferred from homology"/>
<name>A0A5R9II42_9GAMM</name>
<dbReference type="InterPro" id="IPR041369">
    <property type="entry name" value="TrmO_C"/>
</dbReference>